<dbReference type="PRINTS" id="PR00301">
    <property type="entry name" value="HEATSHOCK70"/>
</dbReference>
<dbReference type="EMBL" id="JAPFFF010000001">
    <property type="protein sequence ID" value="KAK8900225.1"/>
    <property type="molecule type" value="Genomic_DNA"/>
</dbReference>
<dbReference type="Pfam" id="PF00012">
    <property type="entry name" value="HSP70"/>
    <property type="match status" value="1"/>
</dbReference>
<evidence type="ECO:0000256" key="3">
    <source>
        <dbReference type="ARBA" id="ARBA00023186"/>
    </source>
</evidence>
<proteinExistence type="predicted"/>
<dbReference type="PANTHER" id="PTHR45639:SF3">
    <property type="entry name" value="HYPOXIA UP-REGULATED PROTEIN 1"/>
    <property type="match status" value="1"/>
</dbReference>
<evidence type="ECO:0000313" key="6">
    <source>
        <dbReference type="Proteomes" id="UP001470230"/>
    </source>
</evidence>
<dbReference type="Gene3D" id="3.30.420.40">
    <property type="match status" value="1"/>
</dbReference>
<name>A0ABR2LA38_9EUKA</name>
<keyword evidence="1" id="KW-0547">Nucleotide-binding</keyword>
<dbReference type="InterPro" id="IPR043129">
    <property type="entry name" value="ATPase_NBD"/>
</dbReference>
<feature type="signal peptide" evidence="4">
    <location>
        <begin position="1"/>
        <end position="19"/>
    </location>
</feature>
<reference evidence="5 6" key="1">
    <citation type="submission" date="2024-04" db="EMBL/GenBank/DDBJ databases">
        <title>Tritrichomonas musculus Genome.</title>
        <authorList>
            <person name="Alves-Ferreira E."/>
            <person name="Grigg M."/>
            <person name="Lorenzi H."/>
            <person name="Galac M."/>
        </authorList>
    </citation>
    <scope>NUCLEOTIDE SEQUENCE [LARGE SCALE GENOMIC DNA]</scope>
    <source>
        <strain evidence="5 6">EAF2021</strain>
    </source>
</reference>
<dbReference type="SUPFAM" id="SSF53067">
    <property type="entry name" value="Actin-like ATPase domain"/>
    <property type="match status" value="1"/>
</dbReference>
<dbReference type="PANTHER" id="PTHR45639">
    <property type="entry name" value="HSC70CB, ISOFORM G-RELATED"/>
    <property type="match status" value="1"/>
</dbReference>
<evidence type="ECO:0000313" key="5">
    <source>
        <dbReference type="EMBL" id="KAK8900225.1"/>
    </source>
</evidence>
<evidence type="ECO:0000256" key="1">
    <source>
        <dbReference type="ARBA" id="ARBA00022741"/>
    </source>
</evidence>
<keyword evidence="6" id="KW-1185">Reference proteome</keyword>
<dbReference type="InterPro" id="IPR013126">
    <property type="entry name" value="Hsp_70_fam"/>
</dbReference>
<sequence>MILLFALAIVNDFLTIDLGTEYYKAAKANFKGDPVIINTEGIGVSVPNAIACKSSKPIQLPITNESIEDIDIKFDRQFIPRLIARSNTNKLNTTNLITSFQAFSLSFAHLIERLSITGPISIVIPHYWTPEQRYVISTVCHFYRIPLSFLLEDNDVIGVQYSATRAHRFKDSRGISDARNVLFVDIGGTTSKAYGFHFYIDGDKAVASENSYFWSENVGGYWFRKALSDNLNISLKKAEKLLQSESDINKVVKNIQNVTNGLFNLIKRAADRANDLSSISNGSAIQEVQIIGGASKYPFILDIVKSATNCSNIKRELNPNEAIALGGVYFSLQSSDSSKFTPSFVYKRPPSNITLQCQKQNDYCIRGSKCNRIIYEYESKGCDHVLLYSDDASTPEGLSPIISTTNLVNISNITYEEGESGYGKFEMSPSSLSIQSIEWCKSKDGYYDSSNVCYPIKFKKNYGFEKEYREQAKLVIEYWRIEKKRQEKSKILVQINDLMIRLDSFFSKLEKGKVEAAVHVTDQQKETYNDLSTKYYKGKMSSLSYEYLNQTYYEIKNLAKSLKMRLSDENNDEL</sequence>
<keyword evidence="3" id="KW-0143">Chaperone</keyword>
<feature type="chain" id="PRO_5045909512" description="DnaK protein" evidence="4">
    <location>
        <begin position="20"/>
        <end position="574"/>
    </location>
</feature>
<gene>
    <name evidence="5" type="ORF">M9Y10_002548</name>
</gene>
<evidence type="ECO:0008006" key="7">
    <source>
        <dbReference type="Google" id="ProtNLM"/>
    </source>
</evidence>
<protein>
    <recommendedName>
        <fullName evidence="7">DnaK protein</fullName>
    </recommendedName>
</protein>
<accession>A0ABR2LA38</accession>
<organism evidence="5 6">
    <name type="scientific">Tritrichomonas musculus</name>
    <dbReference type="NCBI Taxonomy" id="1915356"/>
    <lineage>
        <taxon>Eukaryota</taxon>
        <taxon>Metamonada</taxon>
        <taxon>Parabasalia</taxon>
        <taxon>Tritrichomonadida</taxon>
        <taxon>Tritrichomonadidae</taxon>
        <taxon>Tritrichomonas</taxon>
    </lineage>
</organism>
<dbReference type="Proteomes" id="UP001470230">
    <property type="component" value="Unassembled WGS sequence"/>
</dbReference>
<evidence type="ECO:0000256" key="2">
    <source>
        <dbReference type="ARBA" id="ARBA00022840"/>
    </source>
</evidence>
<keyword evidence="2" id="KW-0067">ATP-binding</keyword>
<comment type="caution">
    <text evidence="5">The sequence shown here is derived from an EMBL/GenBank/DDBJ whole genome shotgun (WGS) entry which is preliminary data.</text>
</comment>
<keyword evidence="4" id="KW-0732">Signal</keyword>
<evidence type="ECO:0000256" key="4">
    <source>
        <dbReference type="SAM" id="SignalP"/>
    </source>
</evidence>